<dbReference type="GO" id="GO:0006629">
    <property type="term" value="P:lipid metabolic process"/>
    <property type="evidence" value="ECO:0007669"/>
    <property type="project" value="InterPro"/>
</dbReference>
<evidence type="ECO:0000313" key="3">
    <source>
        <dbReference type="EMBL" id="MCG4746754.1"/>
    </source>
</evidence>
<evidence type="ECO:0000256" key="1">
    <source>
        <dbReference type="SAM" id="Phobius"/>
    </source>
</evidence>
<dbReference type="Proteomes" id="UP001299608">
    <property type="component" value="Unassembled WGS sequence"/>
</dbReference>
<dbReference type="RefSeq" id="WP_165641213.1">
    <property type="nucleotide sequence ID" value="NZ_JAAITT010000004.1"/>
</dbReference>
<sequence>MNRLIRETDQVIKLNLRQLAVFEVLFRLVAGTFYIRLANQLLRFSLRMAGYSYLTMSNMGAFLWRPLTIVCVAAIIAVGMVLMVVEIAGLITAYQASAYSRRIDSLSILKGAVDKVFDEWKKRNWKLLPLAFADFLMMNSFLLLRLLTRIKPVNFVMAEIVRGPVTRLGLVLAVVFLILIGIPTMLVFFTCMIEQKDFRDGFRRSMEVLGRKWPRAVGLLLALNLGLILFLVLLHSVIVVVSAVVVTLFVDSYAAMAVLAAVCARLELAVLFIGTILVSVVDFGALTVVYYQFERGHVHGHPWDFGISEDMHLGGMHIKRKWMLTITGALAGASLFMIFDMVYNGVSPDWSVLGQTEITAHRGSSKMAPENTMAALEAAMEEMADYSEIDVQTTADGIVVLCHDLNLKRVAGVDRTLGSMTYSQLEQLDVGSHFSPEFKGERIPTLREVLEACKGRMKLNIELKNIGNDTSLPEQVAALVKEYDMEDQCVITSVKLKYLERVKDMNPDLRTGYILAAAYGNYYESGDFDFISIRSSFAGRRLVEAVHEDGKAIHVWTVNSKTEMNQMKLLGVDNIITDYPARAREILYREEATETLMEYLKMMIR</sequence>
<reference evidence="3" key="3">
    <citation type="submission" date="2022-01" db="EMBL/GenBank/DDBJ databases">
        <title>Collection of gut derived symbiotic bacterial strains cultured from healthy donors.</title>
        <authorList>
            <person name="Lin H."/>
            <person name="Kohout C."/>
            <person name="Waligurski E."/>
            <person name="Pamer E.G."/>
        </authorList>
    </citation>
    <scope>NUCLEOTIDE SEQUENCE</scope>
    <source>
        <strain evidence="3">DFI.6.55</strain>
    </source>
</reference>
<dbReference type="InterPro" id="IPR018476">
    <property type="entry name" value="GlyceroP-diester-Pdiesterase_M"/>
</dbReference>
<dbReference type="PANTHER" id="PTHR46211:SF8">
    <property type="entry name" value="PHOSPHODIESTERASE"/>
    <property type="match status" value="1"/>
</dbReference>
<dbReference type="InterPro" id="IPR017946">
    <property type="entry name" value="PLC-like_Pdiesterase_TIM-brl"/>
</dbReference>
<feature type="transmembrane region" description="Helical" evidence="1">
    <location>
        <begin position="168"/>
        <end position="193"/>
    </location>
</feature>
<name>A0AAW5C109_9FIRM</name>
<evidence type="ECO:0000313" key="4">
    <source>
        <dbReference type="EMBL" id="NSJ47961.1"/>
    </source>
</evidence>
<proteinExistence type="predicted"/>
<comment type="caution">
    <text evidence="3">The sequence shown here is derived from an EMBL/GenBank/DDBJ whole genome shotgun (WGS) entry which is preliminary data.</text>
</comment>
<accession>A0AAW5C109</accession>
<feature type="transmembrane region" description="Helical" evidence="1">
    <location>
        <begin position="20"/>
        <end position="42"/>
    </location>
</feature>
<feature type="domain" description="GP-PDE" evidence="2">
    <location>
        <begin position="356"/>
        <end position="587"/>
    </location>
</feature>
<feature type="transmembrane region" description="Helical" evidence="1">
    <location>
        <begin position="322"/>
        <end position="343"/>
    </location>
</feature>
<dbReference type="GO" id="GO:0008081">
    <property type="term" value="F:phosphoric diester hydrolase activity"/>
    <property type="evidence" value="ECO:0007669"/>
    <property type="project" value="InterPro"/>
</dbReference>
<dbReference type="AlphaFoldDB" id="A0AAW5C109"/>
<evidence type="ECO:0000259" key="2">
    <source>
        <dbReference type="PROSITE" id="PS51704"/>
    </source>
</evidence>
<evidence type="ECO:0000313" key="6">
    <source>
        <dbReference type="Proteomes" id="UP001299608"/>
    </source>
</evidence>
<dbReference type="PANTHER" id="PTHR46211">
    <property type="entry name" value="GLYCEROPHOSPHORYL DIESTER PHOSPHODIESTERASE"/>
    <property type="match status" value="1"/>
</dbReference>
<reference evidence="4" key="2">
    <citation type="submission" date="2020-02" db="EMBL/GenBank/DDBJ databases">
        <authorList>
            <person name="Littmann E."/>
            <person name="Sorbara M."/>
        </authorList>
    </citation>
    <scope>NUCLEOTIDE SEQUENCE</scope>
    <source>
        <strain evidence="4">MSK.1.17</strain>
    </source>
</reference>
<evidence type="ECO:0000313" key="5">
    <source>
        <dbReference type="Proteomes" id="UP000669239"/>
    </source>
</evidence>
<dbReference type="InterPro" id="IPR030395">
    <property type="entry name" value="GP_PDE_dom"/>
</dbReference>
<dbReference type="CDD" id="cd08579">
    <property type="entry name" value="GDPD_memb_like"/>
    <property type="match status" value="1"/>
</dbReference>
<gene>
    <name evidence="4" type="ORF">G5B36_04520</name>
    <name evidence="3" type="ORF">L0N08_15130</name>
</gene>
<dbReference type="Gene3D" id="3.20.20.190">
    <property type="entry name" value="Phosphatidylinositol (PI) phosphodiesterase"/>
    <property type="match status" value="1"/>
</dbReference>
<feature type="transmembrane region" description="Helical" evidence="1">
    <location>
        <begin position="62"/>
        <end position="94"/>
    </location>
</feature>
<feature type="transmembrane region" description="Helical" evidence="1">
    <location>
        <begin position="213"/>
        <end position="234"/>
    </location>
</feature>
<feature type="transmembrane region" description="Helical" evidence="1">
    <location>
        <begin position="240"/>
        <end position="262"/>
    </location>
</feature>
<protein>
    <submittedName>
        <fullName evidence="3">Glycerophosphodiester phosphodiesterase</fullName>
    </submittedName>
</protein>
<feature type="transmembrane region" description="Helical" evidence="1">
    <location>
        <begin position="269"/>
        <end position="293"/>
    </location>
</feature>
<feature type="transmembrane region" description="Helical" evidence="1">
    <location>
        <begin position="127"/>
        <end position="148"/>
    </location>
</feature>
<dbReference type="SUPFAM" id="SSF51695">
    <property type="entry name" value="PLC-like phosphodiesterases"/>
    <property type="match status" value="1"/>
</dbReference>
<dbReference type="Proteomes" id="UP000669239">
    <property type="component" value="Unassembled WGS sequence"/>
</dbReference>
<organism evidence="3 6">
    <name type="scientific">Enterocloster aldenensis</name>
    <dbReference type="NCBI Taxonomy" id="358742"/>
    <lineage>
        <taxon>Bacteria</taxon>
        <taxon>Bacillati</taxon>
        <taxon>Bacillota</taxon>
        <taxon>Clostridia</taxon>
        <taxon>Lachnospirales</taxon>
        <taxon>Lachnospiraceae</taxon>
        <taxon>Enterocloster</taxon>
    </lineage>
</organism>
<keyword evidence="1" id="KW-0812">Transmembrane</keyword>
<dbReference type="Pfam" id="PF03009">
    <property type="entry name" value="GDPD"/>
    <property type="match status" value="1"/>
</dbReference>
<dbReference type="EMBL" id="JAKNGE010000018">
    <property type="protein sequence ID" value="MCG4746754.1"/>
    <property type="molecule type" value="Genomic_DNA"/>
</dbReference>
<dbReference type="EMBL" id="JAAITT010000004">
    <property type="protein sequence ID" value="NSJ47961.1"/>
    <property type="molecule type" value="Genomic_DNA"/>
</dbReference>
<keyword evidence="5" id="KW-1185">Reference proteome</keyword>
<keyword evidence="1" id="KW-1133">Transmembrane helix</keyword>
<keyword evidence="1" id="KW-0472">Membrane</keyword>
<dbReference type="PROSITE" id="PS51704">
    <property type="entry name" value="GP_PDE"/>
    <property type="match status" value="1"/>
</dbReference>
<dbReference type="Pfam" id="PF10110">
    <property type="entry name" value="GPDPase_memb"/>
    <property type="match status" value="1"/>
</dbReference>
<reference evidence="4 5" key="1">
    <citation type="journal article" date="2020" name="Cell Host Microbe">
        <title>Functional and Genomic Variation between Human-Derived Isolates of Lachnospiraceae Reveals Inter- and Intra-Species Diversity.</title>
        <authorList>
            <person name="Sorbara M.T."/>
            <person name="Littmann E.R."/>
            <person name="Fontana E."/>
            <person name="Moody T.U."/>
            <person name="Kohout C.E."/>
            <person name="Gjonbalaj M."/>
            <person name="Eaton V."/>
            <person name="Seok R."/>
            <person name="Leiner I.M."/>
            <person name="Pamer E.G."/>
        </authorList>
    </citation>
    <scope>NUCLEOTIDE SEQUENCE [LARGE SCALE GENOMIC DNA]</scope>
    <source>
        <strain evidence="4 5">MSK.1.17</strain>
    </source>
</reference>